<keyword evidence="1" id="KW-1015">Disulfide bond</keyword>
<gene>
    <name evidence="4" type="ORF">HOLleu_28299</name>
</gene>
<name>A0A9Q1BM30_HOLLE</name>
<accession>A0A9Q1BM30</accession>
<reference evidence="4" key="1">
    <citation type="submission" date="2021-10" db="EMBL/GenBank/DDBJ databases">
        <title>Tropical sea cucumber genome reveals ecological adaptation and Cuvierian tubules defense mechanism.</title>
        <authorList>
            <person name="Chen T."/>
        </authorList>
    </citation>
    <scope>NUCLEOTIDE SEQUENCE</scope>
    <source>
        <strain evidence="4">Nanhai2018</strain>
        <tissue evidence="4">Muscle</tissue>
    </source>
</reference>
<protein>
    <recommendedName>
        <fullName evidence="3">BRICHOS domain-containing protein</fullName>
    </recommendedName>
</protein>
<keyword evidence="5" id="KW-1185">Reference proteome</keyword>
<feature type="domain" description="BRICHOS" evidence="3">
    <location>
        <begin position="50"/>
        <end position="149"/>
    </location>
</feature>
<feature type="chain" id="PRO_5040219228" description="BRICHOS domain-containing protein" evidence="2">
    <location>
        <begin position="19"/>
        <end position="184"/>
    </location>
</feature>
<dbReference type="AlphaFoldDB" id="A0A9Q1BM30"/>
<comment type="caution">
    <text evidence="4">The sequence shown here is derived from an EMBL/GenBank/DDBJ whole genome shotgun (WGS) entry which is preliminary data.</text>
</comment>
<evidence type="ECO:0000256" key="2">
    <source>
        <dbReference type="SAM" id="SignalP"/>
    </source>
</evidence>
<keyword evidence="2" id="KW-0732">Signal</keyword>
<dbReference type="Proteomes" id="UP001152320">
    <property type="component" value="Chromosome 14"/>
</dbReference>
<evidence type="ECO:0000313" key="5">
    <source>
        <dbReference type="Proteomes" id="UP001152320"/>
    </source>
</evidence>
<proteinExistence type="predicted"/>
<organism evidence="4 5">
    <name type="scientific">Holothuria leucospilota</name>
    <name type="common">Black long sea cucumber</name>
    <name type="synonym">Mertensiothuria leucospilota</name>
    <dbReference type="NCBI Taxonomy" id="206669"/>
    <lineage>
        <taxon>Eukaryota</taxon>
        <taxon>Metazoa</taxon>
        <taxon>Echinodermata</taxon>
        <taxon>Eleutherozoa</taxon>
        <taxon>Echinozoa</taxon>
        <taxon>Holothuroidea</taxon>
        <taxon>Aspidochirotacea</taxon>
        <taxon>Aspidochirotida</taxon>
        <taxon>Holothuriidae</taxon>
        <taxon>Holothuria</taxon>
    </lineage>
</organism>
<evidence type="ECO:0000256" key="1">
    <source>
        <dbReference type="ARBA" id="ARBA00023157"/>
    </source>
</evidence>
<evidence type="ECO:0000313" key="4">
    <source>
        <dbReference type="EMBL" id="KAJ8029016.1"/>
    </source>
</evidence>
<dbReference type="PROSITE" id="PS50869">
    <property type="entry name" value="BRICHOS"/>
    <property type="match status" value="1"/>
</dbReference>
<sequence length="184" mass="20843">MAPSLFIGFLLVTLSTSATPLNKLQHLRYKLDGAMHDETAEVRKTVVTLTDNYEGFVVMLDYHRNLLTIKNTTDQTCFFSRLDKDRFNEKDVSPVFVTEVPNSFVIGKTEPDVEIIVLSAKERIPTDFAVLTSDVTVAEQCTGLTSYWLVEESTGQRSLDPTAVAKRWPKIKIKIKICIKIERD</sequence>
<evidence type="ECO:0000259" key="3">
    <source>
        <dbReference type="PROSITE" id="PS50869"/>
    </source>
</evidence>
<dbReference type="EMBL" id="JAIZAY010000014">
    <property type="protein sequence ID" value="KAJ8029016.1"/>
    <property type="molecule type" value="Genomic_DNA"/>
</dbReference>
<feature type="signal peptide" evidence="2">
    <location>
        <begin position="1"/>
        <end position="18"/>
    </location>
</feature>
<dbReference type="InterPro" id="IPR007084">
    <property type="entry name" value="BRICHOS_dom"/>
</dbReference>